<dbReference type="InterPro" id="IPR011057">
    <property type="entry name" value="Mss4-like_sf"/>
</dbReference>
<evidence type="ECO:0000256" key="3">
    <source>
        <dbReference type="ARBA" id="ARBA00022833"/>
    </source>
</evidence>
<evidence type="ECO:0000313" key="6">
    <source>
        <dbReference type="EMBL" id="MFD3264485.1"/>
    </source>
</evidence>
<name>A0ABW6CRP1_9CAUL</name>
<evidence type="ECO:0000256" key="4">
    <source>
        <dbReference type="ARBA" id="ARBA00023239"/>
    </source>
</evidence>
<dbReference type="Gene3D" id="3.90.1590.10">
    <property type="entry name" value="glutathione-dependent formaldehyde- activating enzyme (gfa)"/>
    <property type="match status" value="1"/>
</dbReference>
<dbReference type="InterPro" id="IPR006913">
    <property type="entry name" value="CENP-V/GFA"/>
</dbReference>
<dbReference type="PROSITE" id="PS51891">
    <property type="entry name" value="CENP_V_GFA"/>
    <property type="match status" value="1"/>
</dbReference>
<keyword evidence="2" id="KW-0479">Metal-binding</keyword>
<evidence type="ECO:0000256" key="1">
    <source>
        <dbReference type="ARBA" id="ARBA00005495"/>
    </source>
</evidence>
<dbReference type="Proteomes" id="UP001598130">
    <property type="component" value="Unassembled WGS sequence"/>
</dbReference>
<keyword evidence="4" id="KW-0456">Lyase</keyword>
<keyword evidence="3" id="KW-0862">Zinc</keyword>
<keyword evidence="7" id="KW-1185">Reference proteome</keyword>
<accession>A0ABW6CRP1</accession>
<comment type="similarity">
    <text evidence="1">Belongs to the Gfa family.</text>
</comment>
<gene>
    <name evidence="6" type="ORF">OCL97_11010</name>
</gene>
<dbReference type="EMBL" id="JAOTJD010000018">
    <property type="protein sequence ID" value="MFD3264485.1"/>
    <property type="molecule type" value="Genomic_DNA"/>
</dbReference>
<sequence>MIAGSCCCGAVRFELAAPPTMMATCHCTRCRKAGISTFVFVDRATFRWVEGQDMVANYAPAPPYQFSRSFCRGCGTALGEPLSPADSFPISANCLDGDPGVRNRFHEFVAEKPAWYEICDGAKQFEGYPVRARS</sequence>
<dbReference type="RefSeq" id="WP_377370110.1">
    <property type="nucleotide sequence ID" value="NZ_JAOTJD010000018.1"/>
</dbReference>
<evidence type="ECO:0000259" key="5">
    <source>
        <dbReference type="PROSITE" id="PS51891"/>
    </source>
</evidence>
<comment type="caution">
    <text evidence="6">The sequence shown here is derived from an EMBL/GenBank/DDBJ whole genome shotgun (WGS) entry which is preliminary data.</text>
</comment>
<dbReference type="PANTHER" id="PTHR33337:SF40">
    <property type="entry name" value="CENP-V_GFA DOMAIN-CONTAINING PROTEIN-RELATED"/>
    <property type="match status" value="1"/>
</dbReference>
<dbReference type="PANTHER" id="PTHR33337">
    <property type="entry name" value="GFA DOMAIN-CONTAINING PROTEIN"/>
    <property type="match status" value="1"/>
</dbReference>
<evidence type="ECO:0000313" key="7">
    <source>
        <dbReference type="Proteomes" id="UP001598130"/>
    </source>
</evidence>
<proteinExistence type="inferred from homology"/>
<reference evidence="6 7" key="1">
    <citation type="submission" date="2022-09" db="EMBL/GenBank/DDBJ databases">
        <title>New species of Phenylobacterium.</title>
        <authorList>
            <person name="Mieszkin S."/>
        </authorList>
    </citation>
    <scope>NUCLEOTIDE SEQUENCE [LARGE SCALE GENOMIC DNA]</scope>
    <source>
        <strain evidence="6 7">HK31-G</strain>
    </source>
</reference>
<evidence type="ECO:0000256" key="2">
    <source>
        <dbReference type="ARBA" id="ARBA00022723"/>
    </source>
</evidence>
<organism evidence="6 7">
    <name type="scientific">Phenylobacterium ferrooxidans</name>
    <dbReference type="NCBI Taxonomy" id="2982689"/>
    <lineage>
        <taxon>Bacteria</taxon>
        <taxon>Pseudomonadati</taxon>
        <taxon>Pseudomonadota</taxon>
        <taxon>Alphaproteobacteria</taxon>
        <taxon>Caulobacterales</taxon>
        <taxon>Caulobacteraceae</taxon>
        <taxon>Phenylobacterium</taxon>
    </lineage>
</organism>
<protein>
    <submittedName>
        <fullName evidence="6">GFA family protein</fullName>
    </submittedName>
</protein>
<feature type="domain" description="CENP-V/GFA" evidence="5">
    <location>
        <begin position="2"/>
        <end position="117"/>
    </location>
</feature>
<dbReference type="Pfam" id="PF04828">
    <property type="entry name" value="GFA"/>
    <property type="match status" value="1"/>
</dbReference>
<dbReference type="SUPFAM" id="SSF51316">
    <property type="entry name" value="Mss4-like"/>
    <property type="match status" value="1"/>
</dbReference>